<proteinExistence type="predicted"/>
<feature type="region of interest" description="Disordered" evidence="1">
    <location>
        <begin position="1"/>
        <end position="20"/>
    </location>
</feature>
<evidence type="ECO:0000256" key="1">
    <source>
        <dbReference type="SAM" id="MobiDB-lite"/>
    </source>
</evidence>
<feature type="compositionally biased region" description="Basic and acidic residues" evidence="1">
    <location>
        <begin position="94"/>
        <end position="111"/>
    </location>
</feature>
<organism evidence="2 3">
    <name type="scientific">Ranitomeya imitator</name>
    <name type="common">mimic poison frog</name>
    <dbReference type="NCBI Taxonomy" id="111125"/>
    <lineage>
        <taxon>Eukaryota</taxon>
        <taxon>Metazoa</taxon>
        <taxon>Chordata</taxon>
        <taxon>Craniata</taxon>
        <taxon>Vertebrata</taxon>
        <taxon>Euteleostomi</taxon>
        <taxon>Amphibia</taxon>
        <taxon>Batrachia</taxon>
        <taxon>Anura</taxon>
        <taxon>Neobatrachia</taxon>
        <taxon>Hyloidea</taxon>
        <taxon>Dendrobatidae</taxon>
        <taxon>Dendrobatinae</taxon>
        <taxon>Ranitomeya</taxon>
    </lineage>
</organism>
<accession>A0ABN9MKH3</accession>
<evidence type="ECO:0000313" key="2">
    <source>
        <dbReference type="EMBL" id="CAJ0967281.1"/>
    </source>
</evidence>
<protein>
    <submittedName>
        <fullName evidence="2">Uncharacterized protein</fullName>
    </submittedName>
</protein>
<sequence>MTTEASYSLAKLNRENNPFPRMSEYLTSLYSDGVKGGNLSPASHPRILPPEKRPPDPPGPPPPPPIPEGDAADENPVVTTAQIQQLTPSEVDPDPVKGVREGHRLPSDLSRKLSSRTCSSEGPEDVYNVGSDDRDSGQALGDCSPQSVAKSRTFPAQLEDTSGYQGTGSLQFPGDQDLRFTRVPLGMHSGTVPPTGQIEEISNSSHIYQEAKISNYSELGSETAVAGFQQGIQSTNPCNSERRPGKRSPLLKFSDFAMKPPSFQSASHKAVERA</sequence>
<evidence type="ECO:0000313" key="3">
    <source>
        <dbReference type="Proteomes" id="UP001176940"/>
    </source>
</evidence>
<dbReference type="Proteomes" id="UP001176940">
    <property type="component" value="Unassembled WGS sequence"/>
</dbReference>
<feature type="compositionally biased region" description="Polar residues" evidence="1">
    <location>
        <begin position="77"/>
        <end position="88"/>
    </location>
</feature>
<feature type="compositionally biased region" description="Pro residues" evidence="1">
    <location>
        <begin position="56"/>
        <end position="67"/>
    </location>
</feature>
<gene>
    <name evidence="2" type="ORF">RIMI_LOCUS22110847</name>
</gene>
<dbReference type="EMBL" id="CAUEEQ010078213">
    <property type="protein sequence ID" value="CAJ0967281.1"/>
    <property type="molecule type" value="Genomic_DNA"/>
</dbReference>
<reference evidence="2" key="1">
    <citation type="submission" date="2023-07" db="EMBL/GenBank/DDBJ databases">
        <authorList>
            <person name="Stuckert A."/>
        </authorList>
    </citation>
    <scope>NUCLEOTIDE SEQUENCE</scope>
</reference>
<feature type="compositionally biased region" description="Polar residues" evidence="1">
    <location>
        <begin position="159"/>
        <end position="170"/>
    </location>
</feature>
<comment type="caution">
    <text evidence="2">The sequence shown here is derived from an EMBL/GenBank/DDBJ whole genome shotgun (WGS) entry which is preliminary data.</text>
</comment>
<keyword evidence="3" id="KW-1185">Reference proteome</keyword>
<feature type="region of interest" description="Disordered" evidence="1">
    <location>
        <begin position="31"/>
        <end position="176"/>
    </location>
</feature>
<name>A0ABN9MKH3_9NEOB</name>